<dbReference type="Pfam" id="PF14022">
    <property type="entry name" value="DUF4238"/>
    <property type="match status" value="1"/>
</dbReference>
<evidence type="ECO:0000313" key="1">
    <source>
        <dbReference type="EMBL" id="SSW65026.1"/>
    </source>
</evidence>
<accession>A0A446CB03</accession>
<dbReference type="OrthoDB" id="9148269at2"/>
<dbReference type="AlphaFoldDB" id="A0A446CB03"/>
<evidence type="ECO:0008006" key="3">
    <source>
        <dbReference type="Google" id="ProtNLM"/>
    </source>
</evidence>
<sequence>MATNRNQHFVPRCHLRPFTKDEGDASINVFNLDRKKLISNAPVKNQCSRDYFYGKDELLESAIQSLESAYGATIRAIRAPGYSLHEGHKALLRRFWLFQSLRTEAASRRSVEMAADLQNFAGEGAESFRLDINQAVQTAMRVFADAMDAIDGLKVCLVRNRTTLPFVTSDDPAVLTNRWYLEDRRASGRSFGFQSSGALALLPLTPKILCIAYDSDVYSIQHDQGWVDTRRDSEPSRILA</sequence>
<dbReference type="RefSeq" id="WP_129527141.1">
    <property type="nucleotide sequence ID" value="NZ_UFQB01000006.1"/>
</dbReference>
<dbReference type="InterPro" id="IPR025332">
    <property type="entry name" value="DUF4238"/>
</dbReference>
<gene>
    <name evidence="1" type="ORF">AGI3411_01908</name>
</gene>
<dbReference type="Proteomes" id="UP000289184">
    <property type="component" value="Unassembled WGS sequence"/>
</dbReference>
<organism evidence="1 2">
    <name type="scientific">Achromobacter agilis</name>
    <dbReference type="NCBI Taxonomy" id="1353888"/>
    <lineage>
        <taxon>Bacteria</taxon>
        <taxon>Pseudomonadati</taxon>
        <taxon>Pseudomonadota</taxon>
        <taxon>Betaproteobacteria</taxon>
        <taxon>Burkholderiales</taxon>
        <taxon>Alcaligenaceae</taxon>
        <taxon>Achromobacter</taxon>
    </lineage>
</organism>
<keyword evidence="2" id="KW-1185">Reference proteome</keyword>
<reference evidence="1 2" key="1">
    <citation type="submission" date="2018-07" db="EMBL/GenBank/DDBJ databases">
        <authorList>
            <person name="Peeters C."/>
        </authorList>
    </citation>
    <scope>NUCLEOTIDE SEQUENCE [LARGE SCALE GENOMIC DNA]</scope>
    <source>
        <strain evidence="1 2">LMG 3411</strain>
    </source>
</reference>
<protein>
    <recommendedName>
        <fullName evidence="3">DUF4238 domain-containing protein</fullName>
    </recommendedName>
</protein>
<name>A0A446CB03_9BURK</name>
<evidence type="ECO:0000313" key="2">
    <source>
        <dbReference type="Proteomes" id="UP000289184"/>
    </source>
</evidence>
<proteinExistence type="predicted"/>
<dbReference type="EMBL" id="UFQB01000006">
    <property type="protein sequence ID" value="SSW65026.1"/>
    <property type="molecule type" value="Genomic_DNA"/>
</dbReference>